<dbReference type="RefSeq" id="WP_139081486.1">
    <property type="nucleotide sequence ID" value="NZ_VDFV01000011.1"/>
</dbReference>
<organism evidence="1 2">
    <name type="scientific">Rubellimicrobium roseum</name>
    <dbReference type="NCBI Taxonomy" id="687525"/>
    <lineage>
        <taxon>Bacteria</taxon>
        <taxon>Pseudomonadati</taxon>
        <taxon>Pseudomonadota</taxon>
        <taxon>Alphaproteobacteria</taxon>
        <taxon>Rhodobacterales</taxon>
        <taxon>Roseobacteraceae</taxon>
        <taxon>Rubellimicrobium</taxon>
    </lineage>
</organism>
<name>A0A5C4NCF4_9RHOB</name>
<sequence>MGGQLCFRGKQQFRLTELGQATYDGALKLFRDLEDFNRRIAAVRGGLSGWRLSGTSDGTMTDDRLGIQAAINQFLTPDTDVFVDLSLDIRSELERQVADGERDVVIGPLSRKAPGVV</sequence>
<evidence type="ECO:0000313" key="1">
    <source>
        <dbReference type="EMBL" id="TNC71742.1"/>
    </source>
</evidence>
<dbReference type="OrthoDB" id="7506954at2"/>
<reference evidence="1 2" key="1">
    <citation type="submission" date="2019-06" db="EMBL/GenBank/DDBJ databases">
        <authorList>
            <person name="Jiang L."/>
        </authorList>
    </citation>
    <scope>NUCLEOTIDE SEQUENCE [LARGE SCALE GENOMIC DNA]</scope>
    <source>
        <strain evidence="1 2">YIM 48858</strain>
    </source>
</reference>
<keyword evidence="2" id="KW-1185">Reference proteome</keyword>
<dbReference type="AlphaFoldDB" id="A0A5C4NCF4"/>
<evidence type="ECO:0000313" key="2">
    <source>
        <dbReference type="Proteomes" id="UP000305709"/>
    </source>
</evidence>
<dbReference type="EMBL" id="VDFV01000011">
    <property type="protein sequence ID" value="TNC71742.1"/>
    <property type="molecule type" value="Genomic_DNA"/>
</dbReference>
<gene>
    <name evidence="1" type="ORF">FHG71_09955</name>
</gene>
<dbReference type="Proteomes" id="UP000305709">
    <property type="component" value="Unassembled WGS sequence"/>
</dbReference>
<proteinExistence type="predicted"/>
<accession>A0A5C4NCF4</accession>
<comment type="caution">
    <text evidence="1">The sequence shown here is derived from an EMBL/GenBank/DDBJ whole genome shotgun (WGS) entry which is preliminary data.</text>
</comment>
<protein>
    <submittedName>
        <fullName evidence="1">LysR family transcriptional regulator</fullName>
    </submittedName>
</protein>